<evidence type="ECO:0000256" key="1">
    <source>
        <dbReference type="SAM" id="Phobius"/>
    </source>
</evidence>
<reference evidence="2" key="1">
    <citation type="journal article" date="2020" name="Stud. Mycol.">
        <title>101 Dothideomycetes genomes: a test case for predicting lifestyles and emergence of pathogens.</title>
        <authorList>
            <person name="Haridas S."/>
            <person name="Albert R."/>
            <person name="Binder M."/>
            <person name="Bloem J."/>
            <person name="Labutti K."/>
            <person name="Salamov A."/>
            <person name="Andreopoulos B."/>
            <person name="Baker S."/>
            <person name="Barry K."/>
            <person name="Bills G."/>
            <person name="Bluhm B."/>
            <person name="Cannon C."/>
            <person name="Castanera R."/>
            <person name="Culley D."/>
            <person name="Daum C."/>
            <person name="Ezra D."/>
            <person name="Gonzalez J."/>
            <person name="Henrissat B."/>
            <person name="Kuo A."/>
            <person name="Liang C."/>
            <person name="Lipzen A."/>
            <person name="Lutzoni F."/>
            <person name="Magnuson J."/>
            <person name="Mondo S."/>
            <person name="Nolan M."/>
            <person name="Ohm R."/>
            <person name="Pangilinan J."/>
            <person name="Park H.-J."/>
            <person name="Ramirez L."/>
            <person name="Alfaro M."/>
            <person name="Sun H."/>
            <person name="Tritt A."/>
            <person name="Yoshinaga Y."/>
            <person name="Zwiers L.-H."/>
            <person name="Turgeon B."/>
            <person name="Goodwin S."/>
            <person name="Spatafora J."/>
            <person name="Crous P."/>
            <person name="Grigoriev I."/>
        </authorList>
    </citation>
    <scope>NUCLEOTIDE SEQUENCE</scope>
    <source>
        <strain evidence="2">CBS 115976</strain>
    </source>
</reference>
<accession>A0A6A6U279</accession>
<keyword evidence="3" id="KW-1185">Reference proteome</keyword>
<keyword evidence="1" id="KW-0812">Transmembrane</keyword>
<keyword evidence="1" id="KW-0472">Membrane</keyword>
<feature type="transmembrane region" description="Helical" evidence="1">
    <location>
        <begin position="356"/>
        <end position="383"/>
    </location>
</feature>
<name>A0A6A6U279_9PEZI</name>
<evidence type="ECO:0000313" key="2">
    <source>
        <dbReference type="EMBL" id="KAF2665527.1"/>
    </source>
</evidence>
<protein>
    <submittedName>
        <fullName evidence="2">Uncharacterized protein</fullName>
    </submittedName>
</protein>
<dbReference type="EMBL" id="MU004240">
    <property type="protein sequence ID" value="KAF2665527.1"/>
    <property type="molecule type" value="Genomic_DNA"/>
</dbReference>
<gene>
    <name evidence="2" type="ORF">BT63DRAFT_67874</name>
</gene>
<proteinExistence type="predicted"/>
<dbReference type="OrthoDB" id="5428890at2759"/>
<dbReference type="AlphaFoldDB" id="A0A6A6U279"/>
<sequence>MLQETEPPQVQETNVLFEIDSETRKDLAAAIWSGSWNNEAQRRLDHWFQYYADEIAPIAHLHPSLVAPEGGNHRVHDRLIAIVDILNRSPGKSRQELTELLHTSTSSSPDEDAHVDDWALDLVVRMVFLVTPRSSAPGHVVTTGQIFRPSWSYAESLENFLARTFPLNSQGTRQSLERWERIHLKKLTASYLERYADIEIEWTVHLPDHLTLERTANGKYLHVFSHTGFLEQCLARTQQCADEKAISRCLSQELVGETLRSLEMLFPPHERRSRAILNRGIKTLQADPRLLALQRYQQQHESPGDALQPTDVDSLYQKFPHWGERLYELWLDADDPAPVSKLGWWSESKKSPRSMYWAGVLALTFAVFFGILASVFSALQVWISYCAWKNNPELKACQRWG</sequence>
<organism evidence="2 3">
    <name type="scientific">Microthyrium microscopicum</name>
    <dbReference type="NCBI Taxonomy" id="703497"/>
    <lineage>
        <taxon>Eukaryota</taxon>
        <taxon>Fungi</taxon>
        <taxon>Dikarya</taxon>
        <taxon>Ascomycota</taxon>
        <taxon>Pezizomycotina</taxon>
        <taxon>Dothideomycetes</taxon>
        <taxon>Dothideomycetes incertae sedis</taxon>
        <taxon>Microthyriales</taxon>
        <taxon>Microthyriaceae</taxon>
        <taxon>Microthyrium</taxon>
    </lineage>
</organism>
<evidence type="ECO:0000313" key="3">
    <source>
        <dbReference type="Proteomes" id="UP000799302"/>
    </source>
</evidence>
<dbReference type="Proteomes" id="UP000799302">
    <property type="component" value="Unassembled WGS sequence"/>
</dbReference>
<keyword evidence="1" id="KW-1133">Transmembrane helix</keyword>